<dbReference type="AlphaFoldDB" id="A6J809"/>
<organism evidence="1 2">
    <name type="scientific">Rattus norvegicus</name>
    <name type="common">Rat</name>
    <dbReference type="NCBI Taxonomy" id="10116"/>
    <lineage>
        <taxon>Eukaryota</taxon>
        <taxon>Metazoa</taxon>
        <taxon>Chordata</taxon>
        <taxon>Craniata</taxon>
        <taxon>Vertebrata</taxon>
        <taxon>Euteleostomi</taxon>
        <taxon>Mammalia</taxon>
        <taxon>Eutheria</taxon>
        <taxon>Euarchontoglires</taxon>
        <taxon>Glires</taxon>
        <taxon>Rodentia</taxon>
        <taxon>Myomorpha</taxon>
        <taxon>Muroidea</taxon>
        <taxon>Muridae</taxon>
        <taxon>Murinae</taxon>
        <taxon>Rattus</taxon>
    </lineage>
</organism>
<gene>
    <name evidence="1" type="ORF">rCG_55167</name>
</gene>
<sequence>MVENNETSHCPYHLQPCSEHDQESLMDLCFKM</sequence>
<reference evidence="1 2" key="1">
    <citation type="submission" date="2005-09" db="EMBL/GenBank/DDBJ databases">
        <authorList>
            <person name="Mural R.J."/>
            <person name="Li P.W."/>
            <person name="Adams M.D."/>
            <person name="Amanatides P.G."/>
            <person name="Baden-Tillson H."/>
            <person name="Barnstead M."/>
            <person name="Chin S.H."/>
            <person name="Dew I."/>
            <person name="Evans C.A."/>
            <person name="Ferriera S."/>
            <person name="Flanigan M."/>
            <person name="Fosler C."/>
            <person name="Glodek A."/>
            <person name="Gu Z."/>
            <person name="Holt R.A."/>
            <person name="Jennings D."/>
            <person name="Kraft C.L."/>
            <person name="Lu F."/>
            <person name="Nguyen T."/>
            <person name="Nusskern D.R."/>
            <person name="Pfannkoch C.M."/>
            <person name="Sitter C."/>
            <person name="Sutton G.G."/>
            <person name="Venter J.C."/>
            <person name="Wang Z."/>
            <person name="Woodage T."/>
            <person name="Zheng X.H."/>
            <person name="Zhong F."/>
        </authorList>
    </citation>
    <scope>NUCLEOTIDE SEQUENCE [LARGE SCALE GENOMIC DNA]</scope>
    <source>
        <strain>BN</strain>
        <strain evidence="2">Sprague-Dawley</strain>
    </source>
</reference>
<evidence type="ECO:0000313" key="2">
    <source>
        <dbReference type="Proteomes" id="UP000234681"/>
    </source>
</evidence>
<name>A6J809_RAT</name>
<dbReference type="Proteomes" id="UP000234681">
    <property type="component" value="Chromosome 5"/>
</dbReference>
<evidence type="ECO:0000313" key="1">
    <source>
        <dbReference type="EMBL" id="EDM10498.1"/>
    </source>
</evidence>
<dbReference type="EMBL" id="CH473978">
    <property type="protein sequence ID" value="EDM10498.1"/>
    <property type="molecule type" value="Genomic_DNA"/>
</dbReference>
<protein>
    <submittedName>
        <fullName evidence="1">RCG55167</fullName>
    </submittedName>
</protein>
<accession>A6J809</accession>
<proteinExistence type="predicted"/>